<reference evidence="1 2" key="1">
    <citation type="journal article" date="2016" name="Mol. Biol. Evol.">
        <title>Comparative Genomics of Early-Diverging Mushroom-Forming Fungi Provides Insights into the Origins of Lignocellulose Decay Capabilities.</title>
        <authorList>
            <person name="Nagy L.G."/>
            <person name="Riley R."/>
            <person name="Tritt A."/>
            <person name="Adam C."/>
            <person name="Daum C."/>
            <person name="Floudas D."/>
            <person name="Sun H."/>
            <person name="Yadav J.S."/>
            <person name="Pangilinan J."/>
            <person name="Larsson K.H."/>
            <person name="Matsuura K."/>
            <person name="Barry K."/>
            <person name="Labutti K."/>
            <person name="Kuo R."/>
            <person name="Ohm R.A."/>
            <person name="Bhattacharya S.S."/>
            <person name="Shirouzu T."/>
            <person name="Yoshinaga Y."/>
            <person name="Martin F.M."/>
            <person name="Grigoriev I.V."/>
            <person name="Hibbett D.S."/>
        </authorList>
    </citation>
    <scope>NUCLEOTIDE SEQUENCE [LARGE SCALE GENOMIC DNA]</scope>
    <source>
        <strain evidence="1 2">HHB10207 ss-3</strain>
    </source>
</reference>
<dbReference type="InterPro" id="IPR032675">
    <property type="entry name" value="LRR_dom_sf"/>
</dbReference>
<organism evidence="1 2">
    <name type="scientific">Sistotremastrum suecicum HHB10207 ss-3</name>
    <dbReference type="NCBI Taxonomy" id="1314776"/>
    <lineage>
        <taxon>Eukaryota</taxon>
        <taxon>Fungi</taxon>
        <taxon>Dikarya</taxon>
        <taxon>Basidiomycota</taxon>
        <taxon>Agaricomycotina</taxon>
        <taxon>Agaricomycetes</taxon>
        <taxon>Sistotremastrales</taxon>
        <taxon>Sistotremastraceae</taxon>
        <taxon>Sistotremastrum</taxon>
    </lineage>
</organism>
<dbReference type="SUPFAM" id="SSF52047">
    <property type="entry name" value="RNI-like"/>
    <property type="match status" value="1"/>
</dbReference>
<dbReference type="AlphaFoldDB" id="A0A165YTZ6"/>
<proteinExistence type="predicted"/>
<evidence type="ECO:0008006" key="3">
    <source>
        <dbReference type="Google" id="ProtNLM"/>
    </source>
</evidence>
<evidence type="ECO:0000313" key="1">
    <source>
        <dbReference type="EMBL" id="KZT33604.1"/>
    </source>
</evidence>
<dbReference type="Proteomes" id="UP000076798">
    <property type="component" value="Unassembled WGS sequence"/>
</dbReference>
<dbReference type="EMBL" id="KV428230">
    <property type="protein sequence ID" value="KZT33604.1"/>
    <property type="molecule type" value="Genomic_DNA"/>
</dbReference>
<sequence>MTSKEVADASRMSISQLSELLVARMWEEHVGAVSDDHPSRSAEERVRKALQLDEERVSCLESIRHCVADIGAQTRRFSNQQSLLLRMPEEIILNIFQTYLHAEYSNSGWQIDVGHTPIPFHSFQRLTKLLTITHISSDLRLLCKHSATLWMDLDLFWPPALIETFVERAQSASLTLTLPVSLGWGPRFASISRRMLDFLPHFLIQNLHRLRELRLRLPNWEGSRTFDYQMIWDAIQSSPAPVLEVFEFTTSIAVGPFQPDQLFLNTAPLLRDIELERCWNQTQDLGAFACLVSLSLDLSDSALIMGQLRELPAALARCPNLEDLRVLGSSGTTEPLAPAIRPMAELRCCVSLIMGELMNDAIIYLLSAVSFPLLRRVSLQGTARSRSTFPHVHSAIPKSLRSQCSGVSKVEFDLQDGRVGAEMTAPDSCSVYVAEERNRFSASTIKELLAAPSRILQIRPRYLSFSGEDTENLSEELYSEQTWMDMLSSYPSARRISISGNIALASFLAVLNSPEMYCPGLRVMNVAITDRVRDQDWDAIETLLRLRPNLREVIVDEREVSEQSDSE</sequence>
<name>A0A165YTZ6_9AGAM</name>
<dbReference type="OrthoDB" id="3365698at2759"/>
<dbReference type="Gene3D" id="3.80.10.10">
    <property type="entry name" value="Ribonuclease Inhibitor"/>
    <property type="match status" value="1"/>
</dbReference>
<gene>
    <name evidence="1" type="ORF">SISSUDRAFT_1054019</name>
</gene>
<protein>
    <recommendedName>
        <fullName evidence="3">F-box domain-containing protein</fullName>
    </recommendedName>
</protein>
<keyword evidence="2" id="KW-1185">Reference proteome</keyword>
<evidence type="ECO:0000313" key="2">
    <source>
        <dbReference type="Proteomes" id="UP000076798"/>
    </source>
</evidence>
<accession>A0A165YTZ6</accession>